<keyword evidence="1" id="KW-0472">Membrane</keyword>
<dbReference type="OrthoDB" id="160290at2"/>
<accession>A0A4P6JTF3</accession>
<feature type="transmembrane region" description="Helical" evidence="1">
    <location>
        <begin position="138"/>
        <end position="159"/>
    </location>
</feature>
<evidence type="ECO:0000313" key="3">
    <source>
        <dbReference type="Proteomes" id="UP000290365"/>
    </source>
</evidence>
<dbReference type="AlphaFoldDB" id="A0A4P6JTF3"/>
<evidence type="ECO:0008006" key="4">
    <source>
        <dbReference type="Google" id="ProtNLM"/>
    </source>
</evidence>
<feature type="transmembrane region" description="Helical" evidence="1">
    <location>
        <begin position="47"/>
        <end position="65"/>
    </location>
</feature>
<protein>
    <recommendedName>
        <fullName evidence="4">ABC transporter permease</fullName>
    </recommendedName>
</protein>
<dbReference type="Proteomes" id="UP000290365">
    <property type="component" value="Chromosome"/>
</dbReference>
<gene>
    <name evidence="2" type="ORF">EPA93_23900</name>
</gene>
<feature type="transmembrane region" description="Helical" evidence="1">
    <location>
        <begin position="242"/>
        <end position="259"/>
    </location>
</feature>
<sequence>MRQLWMIVRLELILFWRGKVSWFIMAFILAWGFIFVFAAAHHEIDTLWIWVSVYSHILTLALVFTTGNQIQRDRECQLEGVVLSTPVSTVLYVCGKWLAGLIILLGFAVCYLLFIVGLDLVLPARPYFSPGALPYVLSWLWLIPVPLAFGTALSLWSMVQTGGKRPINSIILLVFWLTSFFNLPDLINLMGGLAKDPASIWTRANVPHGTIPSGAQVQYIVELVKKTIPYVHITPIFELNRLLFLGLSVLLLILTILLMHRQRQELA</sequence>
<dbReference type="EMBL" id="CP035758">
    <property type="protein sequence ID" value="QBD78859.1"/>
    <property type="molecule type" value="Genomic_DNA"/>
</dbReference>
<feature type="transmembrane region" description="Helical" evidence="1">
    <location>
        <begin position="97"/>
        <end position="118"/>
    </location>
</feature>
<keyword evidence="3" id="KW-1185">Reference proteome</keyword>
<feature type="transmembrane region" description="Helical" evidence="1">
    <location>
        <begin position="166"/>
        <end position="183"/>
    </location>
</feature>
<evidence type="ECO:0000256" key="1">
    <source>
        <dbReference type="SAM" id="Phobius"/>
    </source>
</evidence>
<name>A0A4P6JTF3_KTERU</name>
<proteinExistence type="predicted"/>
<evidence type="ECO:0000313" key="2">
    <source>
        <dbReference type="EMBL" id="QBD78859.1"/>
    </source>
</evidence>
<organism evidence="2 3">
    <name type="scientific">Ktedonosporobacter rubrisoli</name>
    <dbReference type="NCBI Taxonomy" id="2509675"/>
    <lineage>
        <taxon>Bacteria</taxon>
        <taxon>Bacillati</taxon>
        <taxon>Chloroflexota</taxon>
        <taxon>Ktedonobacteria</taxon>
        <taxon>Ktedonobacterales</taxon>
        <taxon>Ktedonosporobacteraceae</taxon>
        <taxon>Ktedonosporobacter</taxon>
    </lineage>
</organism>
<keyword evidence="1" id="KW-1133">Transmembrane helix</keyword>
<keyword evidence="1" id="KW-0812">Transmembrane</keyword>
<reference evidence="2 3" key="1">
    <citation type="submission" date="2019-01" db="EMBL/GenBank/DDBJ databases">
        <title>Ktedonosporobacter rubrisoli SCAWS-G2.</title>
        <authorList>
            <person name="Huang Y."/>
            <person name="Yan B."/>
        </authorList>
    </citation>
    <scope>NUCLEOTIDE SEQUENCE [LARGE SCALE GENOMIC DNA]</scope>
    <source>
        <strain evidence="2 3">SCAWS-G2</strain>
    </source>
</reference>
<feature type="transmembrane region" description="Helical" evidence="1">
    <location>
        <begin position="20"/>
        <end position="41"/>
    </location>
</feature>
<dbReference type="RefSeq" id="WP_129889912.1">
    <property type="nucleotide sequence ID" value="NZ_CP035758.1"/>
</dbReference>
<dbReference type="KEGG" id="kbs:EPA93_23900"/>